<feature type="compositionally biased region" description="Basic residues" evidence="2">
    <location>
        <begin position="510"/>
        <end position="526"/>
    </location>
</feature>
<dbReference type="GO" id="GO:0003676">
    <property type="term" value="F:nucleic acid binding"/>
    <property type="evidence" value="ECO:0007669"/>
    <property type="project" value="InterPro"/>
</dbReference>
<dbReference type="Proteomes" id="UP001054252">
    <property type="component" value="Unassembled WGS sequence"/>
</dbReference>
<sequence length="655" mass="73347">MDTIVSFGYEDVMIKNVYYTTIGGSVMKLQCLAGDDSIRDILRMVRVEGCVDIYVDHEVNFAQLAFPQSCWVGNNVVEEGGRHEERVDEEESGHEERLGEGTDGEISGGVDEGDLGNITQEYPIGSKGNTGNTVEKGECSKGNRGNCGSGTELGSTDGYVDDWSSTVDEVELLCSSDKDDEELIDVKKCARSIRRPTEGLEVPSGLQTPKGVKYKHVAKKPTPRSTPIKKPTPISTPIKKLATRSAPVSRGKKVASSNPAELSRLRKEKAKLAEKRYKTLPHWRECQKRKDSTPTKQKKGDPLHPSKGIPVENDVSESDNDGRDSHYENSDDAGKLRDSSTESEEENLFFVSSDIARQRRASNVYFNPSWDVPFFEVGMRFQNAAQFKEAVRKYSVRKGCPLLHIRNEPKRQKFICKFGLCCWEIYGSYVNKDDSFQKCVRAKKMVLKEMEGSFKDEYAMIHAFGGYLKEVNPGNSVFIKTEENDVGNEVLKRRPEGGCLPPVLRTPPGRPRRNKRKDKHEPKRVKVGKFTRLSKHGSVMSCRLCGQQGHNKAGCPRKEELVRTSQSNVDKKHQKKKANQKPKVTTGKGKGKKVQEQTEKIAKKRVNDAKGKESLKRETRAKRKIDCVGGVIINEGKNDSRKKTKQSSIKGKKKA</sequence>
<feature type="compositionally biased region" description="Basic and acidic residues" evidence="2">
    <location>
        <begin position="320"/>
        <end position="340"/>
    </location>
</feature>
<dbReference type="AlphaFoldDB" id="A0AAV5K848"/>
<evidence type="ECO:0000259" key="3">
    <source>
        <dbReference type="PROSITE" id="PS50158"/>
    </source>
</evidence>
<feature type="region of interest" description="Disordered" evidence="2">
    <location>
        <begin position="214"/>
        <end position="341"/>
    </location>
</feature>
<evidence type="ECO:0000256" key="1">
    <source>
        <dbReference type="PROSITE-ProRule" id="PRU00047"/>
    </source>
</evidence>
<keyword evidence="1" id="KW-0862">Zinc</keyword>
<name>A0AAV5K848_9ROSI</name>
<keyword evidence="5" id="KW-1185">Reference proteome</keyword>
<proteinExistence type="predicted"/>
<feature type="compositionally biased region" description="Low complexity" evidence="2">
    <location>
        <begin position="225"/>
        <end position="240"/>
    </location>
</feature>
<dbReference type="InterPro" id="IPR001878">
    <property type="entry name" value="Znf_CCHC"/>
</dbReference>
<evidence type="ECO:0000313" key="5">
    <source>
        <dbReference type="Proteomes" id="UP001054252"/>
    </source>
</evidence>
<gene>
    <name evidence="4" type="ORF">SLEP1_g30285</name>
</gene>
<feature type="region of interest" description="Disordered" evidence="2">
    <location>
        <begin position="546"/>
        <end position="655"/>
    </location>
</feature>
<dbReference type="EMBL" id="BPVZ01000054">
    <property type="protein sequence ID" value="GKV20122.1"/>
    <property type="molecule type" value="Genomic_DNA"/>
</dbReference>
<evidence type="ECO:0000256" key="2">
    <source>
        <dbReference type="SAM" id="MobiDB-lite"/>
    </source>
</evidence>
<organism evidence="4 5">
    <name type="scientific">Rubroshorea leprosula</name>
    <dbReference type="NCBI Taxonomy" id="152421"/>
    <lineage>
        <taxon>Eukaryota</taxon>
        <taxon>Viridiplantae</taxon>
        <taxon>Streptophyta</taxon>
        <taxon>Embryophyta</taxon>
        <taxon>Tracheophyta</taxon>
        <taxon>Spermatophyta</taxon>
        <taxon>Magnoliopsida</taxon>
        <taxon>eudicotyledons</taxon>
        <taxon>Gunneridae</taxon>
        <taxon>Pentapetalae</taxon>
        <taxon>rosids</taxon>
        <taxon>malvids</taxon>
        <taxon>Malvales</taxon>
        <taxon>Dipterocarpaceae</taxon>
        <taxon>Rubroshorea</taxon>
    </lineage>
</organism>
<feature type="compositionally biased region" description="Basic residues" evidence="2">
    <location>
        <begin position="642"/>
        <end position="655"/>
    </location>
</feature>
<feature type="compositionally biased region" description="Basic and acidic residues" evidence="2">
    <location>
        <begin position="270"/>
        <end position="304"/>
    </location>
</feature>
<protein>
    <recommendedName>
        <fullName evidence="3">CCHC-type domain-containing protein</fullName>
    </recommendedName>
</protein>
<feature type="compositionally biased region" description="Basic and acidic residues" evidence="2">
    <location>
        <begin position="593"/>
        <end position="618"/>
    </location>
</feature>
<feature type="region of interest" description="Disordered" evidence="2">
    <location>
        <begin position="81"/>
        <end position="161"/>
    </location>
</feature>
<feature type="domain" description="CCHC-type" evidence="3">
    <location>
        <begin position="542"/>
        <end position="557"/>
    </location>
</feature>
<keyword evidence="1" id="KW-0863">Zinc-finger</keyword>
<accession>A0AAV5K848</accession>
<reference evidence="4 5" key="1">
    <citation type="journal article" date="2021" name="Commun. Biol.">
        <title>The genome of Shorea leprosula (Dipterocarpaceae) highlights the ecological relevance of drought in aseasonal tropical rainforests.</title>
        <authorList>
            <person name="Ng K.K.S."/>
            <person name="Kobayashi M.J."/>
            <person name="Fawcett J.A."/>
            <person name="Hatakeyama M."/>
            <person name="Paape T."/>
            <person name="Ng C.H."/>
            <person name="Ang C.C."/>
            <person name="Tnah L.H."/>
            <person name="Lee C.T."/>
            <person name="Nishiyama T."/>
            <person name="Sese J."/>
            <person name="O'Brien M.J."/>
            <person name="Copetti D."/>
            <person name="Mohd Noor M.I."/>
            <person name="Ong R.C."/>
            <person name="Putra M."/>
            <person name="Sireger I.Z."/>
            <person name="Indrioko S."/>
            <person name="Kosugi Y."/>
            <person name="Izuno A."/>
            <person name="Isagi Y."/>
            <person name="Lee S.L."/>
            <person name="Shimizu K.K."/>
        </authorList>
    </citation>
    <scope>NUCLEOTIDE SEQUENCE [LARGE SCALE GENOMIC DNA]</scope>
    <source>
        <strain evidence="4">214</strain>
    </source>
</reference>
<feature type="region of interest" description="Disordered" evidence="2">
    <location>
        <begin position="492"/>
        <end position="526"/>
    </location>
</feature>
<evidence type="ECO:0000313" key="4">
    <source>
        <dbReference type="EMBL" id="GKV20122.1"/>
    </source>
</evidence>
<keyword evidence="1" id="KW-0479">Metal-binding</keyword>
<comment type="caution">
    <text evidence="4">The sequence shown here is derived from an EMBL/GenBank/DDBJ whole genome shotgun (WGS) entry which is preliminary data.</text>
</comment>
<dbReference type="GO" id="GO:0008270">
    <property type="term" value="F:zinc ion binding"/>
    <property type="evidence" value="ECO:0007669"/>
    <property type="project" value="UniProtKB-KW"/>
</dbReference>
<dbReference type="PROSITE" id="PS50158">
    <property type="entry name" value="ZF_CCHC"/>
    <property type="match status" value="1"/>
</dbReference>